<dbReference type="Pfam" id="PF01315">
    <property type="entry name" value="Ald_Xan_dh_C"/>
    <property type="match status" value="1"/>
</dbReference>
<evidence type="ECO:0000256" key="2">
    <source>
        <dbReference type="ARBA" id="ARBA00023002"/>
    </source>
</evidence>
<protein>
    <submittedName>
        <fullName evidence="4">Xanthine dehydrogenase family protein molybdopterin-binding subunit</fullName>
    </submittedName>
</protein>
<gene>
    <name evidence="4" type="ORF">ACFOYY_08235</name>
</gene>
<feature type="domain" description="Aldehyde oxidase/xanthine dehydrogenase a/b hammerhead" evidence="3">
    <location>
        <begin position="27"/>
        <end position="131"/>
    </location>
</feature>
<keyword evidence="2" id="KW-0560">Oxidoreductase</keyword>
<dbReference type="InterPro" id="IPR046867">
    <property type="entry name" value="AldOxase/xan_DH_MoCoBD2"/>
</dbReference>
<dbReference type="SMART" id="SM01008">
    <property type="entry name" value="Ald_Xan_dh_C"/>
    <property type="match status" value="1"/>
</dbReference>
<dbReference type="SUPFAM" id="SSF56003">
    <property type="entry name" value="Molybdenum cofactor-binding domain"/>
    <property type="match status" value="1"/>
</dbReference>
<dbReference type="Pfam" id="PF02738">
    <property type="entry name" value="MoCoBD_1"/>
    <property type="match status" value="1"/>
</dbReference>
<sequence>MTTLAGPGAASSVGSALDRVEGLEKVTGRAKYAYEYAPDDLVYAAPVQAGIARGEVRAVDADAALKLPGVIAAIWYGNAPRLAPAENAELSVLQSRRVAYRGQYVAVVVAETLENAVEAARLLRVDYDVEEHDVELRADHPGMYRPERVNPVYPADTEQGDPDAALAAAEVVVDEVYSTPAEHNNPMEPHATVAVWDGDGLTLYDSTQGATSVRDIVAPLFGLPPGNVRVVSPHVGGGFGSKGTPLSPVVLAALAAKHAGRPVKLAVTRSQMFSVIGYRTPTIQRIRLGADARGHLGVIVHDVFEQSSRIREFAEQTATPTRMMYAAPNRRTTHRLVRLDVPTPSWMRAPGEAPGMFALESALDELAFACGIDPIELRVRNEPETDPESGLPFSSRNLVACMREGARRFGWADRDPAPGVRLRDGLLVGTGVAASTYPVYRRPSKASATALADGTFTVRIAAMDIGTGARTALTQIAADTLGVPPGLVRVEIGDSALPDASLAGGSMGTASWGTAVVRACEALTAALRERDGQVPPDGVEVSADTAREIGGERRFAQHAFGAQFAEVGVDPATGETRVLRLLGVFAAGRIVNPKTARSQFVGGMTMGMSMALLEESVMDREFGDYLNHDLAQYHVAACADVRDVEAVWIEEDDPHLNPMGTKGIGEIGIVGTAAAVANAVHHATGVRVRDLPIRIDRLVR</sequence>
<dbReference type="PANTHER" id="PTHR11908:SF132">
    <property type="entry name" value="ALDEHYDE OXIDASE 1-RELATED"/>
    <property type="match status" value="1"/>
</dbReference>
<dbReference type="InterPro" id="IPR037165">
    <property type="entry name" value="AldOxase/xan_DH_Mopterin-bd_sf"/>
</dbReference>
<dbReference type="PANTHER" id="PTHR11908">
    <property type="entry name" value="XANTHINE DEHYDROGENASE"/>
    <property type="match status" value="1"/>
</dbReference>
<keyword evidence="5" id="KW-1185">Reference proteome</keyword>
<keyword evidence="1" id="KW-0500">Molybdenum</keyword>
<reference evidence="5" key="1">
    <citation type="journal article" date="2019" name="Int. J. Syst. Evol. Microbiol.">
        <title>The Global Catalogue of Microorganisms (GCM) 10K type strain sequencing project: providing services to taxonomists for standard genome sequencing and annotation.</title>
        <authorList>
            <consortium name="The Broad Institute Genomics Platform"/>
            <consortium name="The Broad Institute Genome Sequencing Center for Infectious Disease"/>
            <person name="Wu L."/>
            <person name="Ma J."/>
        </authorList>
    </citation>
    <scope>NUCLEOTIDE SEQUENCE [LARGE SCALE GENOMIC DNA]</scope>
    <source>
        <strain evidence="5">TBRC 7912</strain>
    </source>
</reference>
<dbReference type="InterPro" id="IPR036856">
    <property type="entry name" value="Ald_Oxase/Xan_DH_a/b_sf"/>
</dbReference>
<dbReference type="Gene3D" id="3.90.1170.50">
    <property type="entry name" value="Aldehyde oxidase/xanthine dehydrogenase, a/b hammerhead"/>
    <property type="match status" value="1"/>
</dbReference>
<comment type="caution">
    <text evidence="4">The sequence shown here is derived from an EMBL/GenBank/DDBJ whole genome shotgun (WGS) entry which is preliminary data.</text>
</comment>
<name>A0ABV8EX17_9ACTN</name>
<dbReference type="InterPro" id="IPR000674">
    <property type="entry name" value="Ald_Oxase/Xan_DH_a/b"/>
</dbReference>
<dbReference type="RefSeq" id="WP_352012667.1">
    <property type="nucleotide sequence ID" value="NZ_JBHSBC010000008.1"/>
</dbReference>
<evidence type="ECO:0000259" key="3">
    <source>
        <dbReference type="SMART" id="SM01008"/>
    </source>
</evidence>
<dbReference type="Proteomes" id="UP001595698">
    <property type="component" value="Unassembled WGS sequence"/>
</dbReference>
<dbReference type="InterPro" id="IPR008274">
    <property type="entry name" value="AldOxase/xan_DH_MoCoBD1"/>
</dbReference>
<evidence type="ECO:0000313" key="5">
    <source>
        <dbReference type="Proteomes" id="UP001595698"/>
    </source>
</evidence>
<evidence type="ECO:0000313" key="4">
    <source>
        <dbReference type="EMBL" id="MFC3980104.1"/>
    </source>
</evidence>
<dbReference type="InterPro" id="IPR016208">
    <property type="entry name" value="Ald_Oxase/xanthine_DH-like"/>
</dbReference>
<organism evidence="4 5">
    <name type="scientific">Streptosporangium jomthongense</name>
    <dbReference type="NCBI Taxonomy" id="1193683"/>
    <lineage>
        <taxon>Bacteria</taxon>
        <taxon>Bacillati</taxon>
        <taxon>Actinomycetota</taxon>
        <taxon>Actinomycetes</taxon>
        <taxon>Streptosporangiales</taxon>
        <taxon>Streptosporangiaceae</taxon>
        <taxon>Streptosporangium</taxon>
    </lineage>
</organism>
<dbReference type="EMBL" id="JBHSBC010000008">
    <property type="protein sequence ID" value="MFC3980104.1"/>
    <property type="molecule type" value="Genomic_DNA"/>
</dbReference>
<accession>A0ABV8EX17</accession>
<evidence type="ECO:0000256" key="1">
    <source>
        <dbReference type="ARBA" id="ARBA00022505"/>
    </source>
</evidence>
<proteinExistence type="predicted"/>
<dbReference type="Gene3D" id="3.30.365.10">
    <property type="entry name" value="Aldehyde oxidase/xanthine dehydrogenase, molybdopterin binding domain"/>
    <property type="match status" value="4"/>
</dbReference>
<dbReference type="Pfam" id="PF20256">
    <property type="entry name" value="MoCoBD_2"/>
    <property type="match status" value="2"/>
</dbReference>
<dbReference type="SUPFAM" id="SSF54665">
    <property type="entry name" value="CO dehydrogenase molybdoprotein N-domain-like"/>
    <property type="match status" value="1"/>
</dbReference>